<evidence type="ECO:0000256" key="2">
    <source>
        <dbReference type="SAM" id="MobiDB-lite"/>
    </source>
</evidence>
<evidence type="ECO:0000313" key="4">
    <source>
        <dbReference type="Proteomes" id="UP000298390"/>
    </source>
</evidence>
<accession>A0A4Y9XTP4</accession>
<dbReference type="Proteomes" id="UP000298390">
    <property type="component" value="Unassembled WGS sequence"/>
</dbReference>
<gene>
    <name evidence="3" type="ORF">EVJ58_g9972</name>
</gene>
<keyword evidence="1" id="KW-0175">Coiled coil</keyword>
<dbReference type="EMBL" id="SEKV01000961">
    <property type="protein sequence ID" value="TFY52521.1"/>
    <property type="molecule type" value="Genomic_DNA"/>
</dbReference>
<sequence length="475" mass="52238">MPTDTDQQRREERHQWATEAITRLRFNPIGLQRLAQALDRALEPSSPTYRSQLESADVAFFVAGAHKDGRHTAGMDDIHPMFKEAREETGTGVDGRRVRSQFRENLQNLAFDSLTALDRIDGGCTVAIHVSGTQQPSARPAGTLPLPQDLRIHVYAPPHILAQIPSAKPALARIVQQFAEEIGVQAVQRFEDLARKKLNWSFTMQEDGNALLSQATQPVTSLLPDSRGTSHYIFRGRPKGQIDQILDDGDKRTQSRQQLLDELEELHRHAEGYEQMMHDLDVALEDKTAMIASLNAELIDAQSKIVAHDLVLQNHIHDVNVTRLERDDLQKANSKLMSDLGSTKEVIRDLKKRLSANRGVQATPGGALSGTASPSTSAQPHLSVQGATSTAASELGSRYARGFGHAVQEVIENHHLDYLVHNTCEKVAGSSAALVWPRLLAGELMTQFHVVAEDCGAIALELSDAMQADLQGTGR</sequence>
<feature type="compositionally biased region" description="Polar residues" evidence="2">
    <location>
        <begin position="370"/>
        <end position="382"/>
    </location>
</feature>
<evidence type="ECO:0000313" key="3">
    <source>
        <dbReference type="EMBL" id="TFY52521.1"/>
    </source>
</evidence>
<feature type="coiled-coil region" evidence="1">
    <location>
        <begin position="256"/>
        <end position="304"/>
    </location>
</feature>
<dbReference type="AlphaFoldDB" id="A0A4Y9XTP4"/>
<protein>
    <submittedName>
        <fullName evidence="3">Uncharacterized protein</fullName>
    </submittedName>
</protein>
<reference evidence="3 4" key="1">
    <citation type="submission" date="2019-01" db="EMBL/GenBank/DDBJ databases">
        <title>Genome sequencing of the rare red list fungi Fomitopsis rosea.</title>
        <authorList>
            <person name="Buettner E."/>
            <person name="Kellner H."/>
        </authorList>
    </citation>
    <scope>NUCLEOTIDE SEQUENCE [LARGE SCALE GENOMIC DNA]</scope>
    <source>
        <strain evidence="3 4">DSM 105464</strain>
    </source>
</reference>
<evidence type="ECO:0000256" key="1">
    <source>
        <dbReference type="SAM" id="Coils"/>
    </source>
</evidence>
<proteinExistence type="predicted"/>
<name>A0A4Y9XTP4_9APHY</name>
<feature type="region of interest" description="Disordered" evidence="2">
    <location>
        <begin position="358"/>
        <end position="382"/>
    </location>
</feature>
<organism evidence="3 4">
    <name type="scientific">Rhodofomes roseus</name>
    <dbReference type="NCBI Taxonomy" id="34475"/>
    <lineage>
        <taxon>Eukaryota</taxon>
        <taxon>Fungi</taxon>
        <taxon>Dikarya</taxon>
        <taxon>Basidiomycota</taxon>
        <taxon>Agaricomycotina</taxon>
        <taxon>Agaricomycetes</taxon>
        <taxon>Polyporales</taxon>
        <taxon>Rhodofomes</taxon>
    </lineage>
</organism>
<comment type="caution">
    <text evidence="3">The sequence shown here is derived from an EMBL/GenBank/DDBJ whole genome shotgun (WGS) entry which is preliminary data.</text>
</comment>